<dbReference type="Gene3D" id="1.10.1470.10">
    <property type="entry name" value="YjbJ"/>
    <property type="match status" value="1"/>
</dbReference>
<dbReference type="EMBL" id="CP006842">
    <property type="protein sequence ID" value="AHW63633.1"/>
    <property type="molecule type" value="Genomic_DNA"/>
</dbReference>
<dbReference type="HOGENOM" id="CLU_135567_1_2_11"/>
<dbReference type="InterPro" id="IPR008462">
    <property type="entry name" value="CsbD"/>
</dbReference>
<evidence type="ECO:0000256" key="1">
    <source>
        <dbReference type="ARBA" id="ARBA00009129"/>
    </source>
</evidence>
<dbReference type="eggNOG" id="COG3237">
    <property type="taxonomic scope" value="Bacteria"/>
</dbReference>
<evidence type="ECO:0000313" key="4">
    <source>
        <dbReference type="EMBL" id="AHW63633.1"/>
    </source>
</evidence>
<organism evidence="4 5">
    <name type="scientific">Corynebacterium glyciniphilum AJ 3170</name>
    <dbReference type="NCBI Taxonomy" id="1404245"/>
    <lineage>
        <taxon>Bacteria</taxon>
        <taxon>Bacillati</taxon>
        <taxon>Actinomycetota</taxon>
        <taxon>Actinomycetes</taxon>
        <taxon>Mycobacteriales</taxon>
        <taxon>Corynebacteriaceae</taxon>
        <taxon>Corynebacterium</taxon>
    </lineage>
</organism>
<dbReference type="SUPFAM" id="SSF69047">
    <property type="entry name" value="Hypothetical protein YjbJ"/>
    <property type="match status" value="1"/>
</dbReference>
<protein>
    <recommendedName>
        <fullName evidence="3">CsbD-like domain-containing protein</fullName>
    </recommendedName>
</protein>
<dbReference type="KEGG" id="cgy:CGLY_05925"/>
<reference evidence="4 5" key="1">
    <citation type="journal article" date="2015" name="Int. J. Syst. Evol. Microbiol.">
        <title>Revisiting Corynebacterium glyciniphilum (ex Kubota et al., 1972) sp. nov., nom. rev., isolated from putrefied banana.</title>
        <authorList>
            <person name="Al-Dilaimi A."/>
            <person name="Bednarz H."/>
            <person name="Lomker A."/>
            <person name="Niehaus K."/>
            <person name="Kalinowski J."/>
            <person name="Ruckert C."/>
        </authorList>
    </citation>
    <scope>NUCLEOTIDE SEQUENCE [LARGE SCALE GENOMIC DNA]</scope>
    <source>
        <strain evidence="4">AJ 3170</strain>
    </source>
</reference>
<proteinExistence type="inferred from homology"/>
<feature type="domain" description="CsbD-like" evidence="3">
    <location>
        <begin position="5"/>
        <end position="56"/>
    </location>
</feature>
<name>X5DKJ4_9CORY</name>
<dbReference type="OrthoDB" id="2143260at2"/>
<feature type="compositionally biased region" description="Basic and acidic residues" evidence="2">
    <location>
        <begin position="1"/>
        <end position="56"/>
    </location>
</feature>
<dbReference type="Pfam" id="PF05532">
    <property type="entry name" value="CsbD"/>
    <property type="match status" value="1"/>
</dbReference>
<gene>
    <name evidence="4" type="ORF">CGLY_05925</name>
</gene>
<accession>X5DKJ4</accession>
<dbReference type="Proteomes" id="UP000023703">
    <property type="component" value="Chromosome"/>
</dbReference>
<dbReference type="InterPro" id="IPR036629">
    <property type="entry name" value="YjbJ_sf"/>
</dbReference>
<evidence type="ECO:0000256" key="2">
    <source>
        <dbReference type="SAM" id="MobiDB-lite"/>
    </source>
</evidence>
<dbReference type="STRING" id="1404245.CGLY_05925"/>
<sequence length="65" mass="6748">MGLDDKIKNTAEDATGKAKEAAGDVTDNDKLKGEGKVDQAKSSVKDAAENAKDKISEGINKITGN</sequence>
<feature type="region of interest" description="Disordered" evidence="2">
    <location>
        <begin position="1"/>
        <end position="65"/>
    </location>
</feature>
<dbReference type="RefSeq" id="WP_038547332.1">
    <property type="nucleotide sequence ID" value="NZ_CP006842.1"/>
</dbReference>
<dbReference type="AlphaFoldDB" id="X5DKJ4"/>
<comment type="similarity">
    <text evidence="1">Belongs to the UPF0337 (CsbD) family.</text>
</comment>
<evidence type="ECO:0000313" key="5">
    <source>
        <dbReference type="Proteomes" id="UP000023703"/>
    </source>
</evidence>
<keyword evidence="5" id="KW-1185">Reference proteome</keyword>
<evidence type="ECO:0000259" key="3">
    <source>
        <dbReference type="Pfam" id="PF05532"/>
    </source>
</evidence>